<dbReference type="InterPro" id="IPR036736">
    <property type="entry name" value="ACP-like_sf"/>
</dbReference>
<dbReference type="OrthoDB" id="8527261at2"/>
<name>A0A5C5UBR6_9GAMM</name>
<comment type="caution">
    <text evidence="2">The sequence shown here is derived from an EMBL/GenBank/DDBJ whole genome shotgun (WGS) entry which is preliminary data.</text>
</comment>
<dbReference type="RefSeq" id="WP_146383933.1">
    <property type="nucleotide sequence ID" value="NZ_VOHK01000001.1"/>
</dbReference>
<organism evidence="2 3">
    <name type="scientific">Luteimonas marina</name>
    <dbReference type="NCBI Taxonomy" id="488485"/>
    <lineage>
        <taxon>Bacteria</taxon>
        <taxon>Pseudomonadati</taxon>
        <taxon>Pseudomonadota</taxon>
        <taxon>Gammaproteobacteria</taxon>
        <taxon>Lysobacterales</taxon>
        <taxon>Lysobacteraceae</taxon>
        <taxon>Luteimonas</taxon>
    </lineage>
</organism>
<accession>A0A5C5UBR6</accession>
<feature type="domain" description="Carrier" evidence="1">
    <location>
        <begin position="1"/>
        <end position="78"/>
    </location>
</feature>
<sequence length="85" mass="9204">MEDIESRIRAFIHESFPVPETLAGGDSLLDGGVIDSIGVLTVVTWLEQEFGFTVEDDEVVPENLESIDSLVRYTGDKLLAAGHAA</sequence>
<dbReference type="Pfam" id="PF00550">
    <property type="entry name" value="PP-binding"/>
    <property type="match status" value="1"/>
</dbReference>
<protein>
    <submittedName>
        <fullName evidence="2">Acyl carrier protein</fullName>
    </submittedName>
</protein>
<proteinExistence type="predicted"/>
<dbReference type="PROSITE" id="PS50075">
    <property type="entry name" value="CARRIER"/>
    <property type="match status" value="1"/>
</dbReference>
<reference evidence="2 3" key="1">
    <citation type="journal article" date="2008" name="Int. J. Syst. Evol. Microbiol.">
        <title>Luteimonas marina sp. nov., isolated from seawater.</title>
        <authorList>
            <person name="Baik K.S."/>
            <person name="Park S.C."/>
            <person name="Kim M.S."/>
            <person name="Kim E.M."/>
            <person name="Park C."/>
            <person name="Chun J."/>
            <person name="Seong C.N."/>
        </authorList>
    </citation>
    <scope>NUCLEOTIDE SEQUENCE [LARGE SCALE GENOMIC DNA]</scope>
    <source>
        <strain evidence="2 3">FR1330</strain>
    </source>
</reference>
<keyword evidence="3" id="KW-1185">Reference proteome</keyword>
<dbReference type="InterPro" id="IPR009081">
    <property type="entry name" value="PP-bd_ACP"/>
</dbReference>
<dbReference type="EMBL" id="VOHK01000001">
    <property type="protein sequence ID" value="TWT23085.1"/>
    <property type="molecule type" value="Genomic_DNA"/>
</dbReference>
<gene>
    <name evidence="2" type="ORF">FQY83_00050</name>
</gene>
<dbReference type="AlphaFoldDB" id="A0A5C5UBR6"/>
<dbReference type="Proteomes" id="UP000319980">
    <property type="component" value="Unassembled WGS sequence"/>
</dbReference>
<evidence type="ECO:0000313" key="3">
    <source>
        <dbReference type="Proteomes" id="UP000319980"/>
    </source>
</evidence>
<evidence type="ECO:0000259" key="1">
    <source>
        <dbReference type="PROSITE" id="PS50075"/>
    </source>
</evidence>
<dbReference type="SUPFAM" id="SSF47336">
    <property type="entry name" value="ACP-like"/>
    <property type="match status" value="1"/>
</dbReference>
<evidence type="ECO:0000313" key="2">
    <source>
        <dbReference type="EMBL" id="TWT23085.1"/>
    </source>
</evidence>
<dbReference type="Gene3D" id="1.10.1200.10">
    <property type="entry name" value="ACP-like"/>
    <property type="match status" value="1"/>
</dbReference>